<dbReference type="SMART" id="SM00382">
    <property type="entry name" value="AAA"/>
    <property type="match status" value="1"/>
</dbReference>
<feature type="domain" description="ABC transporter" evidence="4">
    <location>
        <begin position="4"/>
        <end position="234"/>
    </location>
</feature>
<dbReference type="RefSeq" id="WP_370595681.1">
    <property type="nucleotide sequence ID" value="NZ_JALBUR010000006.1"/>
</dbReference>
<dbReference type="PANTHER" id="PTHR42939:SF1">
    <property type="entry name" value="ABC TRANSPORTER ATP-BINDING PROTEIN ALBC-RELATED"/>
    <property type="match status" value="1"/>
</dbReference>
<evidence type="ECO:0000256" key="2">
    <source>
        <dbReference type="ARBA" id="ARBA00022741"/>
    </source>
</evidence>
<gene>
    <name evidence="5" type="ORF">MOZ60_03675</name>
</gene>
<keyword evidence="1" id="KW-0813">Transport</keyword>
<dbReference type="InterPro" id="IPR027417">
    <property type="entry name" value="P-loop_NTPase"/>
</dbReference>
<protein>
    <submittedName>
        <fullName evidence="5">ABC transporter ATP-binding protein</fullName>
    </submittedName>
</protein>
<proteinExistence type="predicted"/>
<dbReference type="InterPro" id="IPR051782">
    <property type="entry name" value="ABC_Transporter_VariousFunc"/>
</dbReference>
<dbReference type="Pfam" id="PF00005">
    <property type="entry name" value="ABC_tran"/>
    <property type="match status" value="1"/>
</dbReference>
<dbReference type="GO" id="GO:0005524">
    <property type="term" value="F:ATP binding"/>
    <property type="evidence" value="ECO:0007669"/>
    <property type="project" value="UniProtKB-KW"/>
</dbReference>
<dbReference type="InterPro" id="IPR003439">
    <property type="entry name" value="ABC_transporter-like_ATP-bd"/>
</dbReference>
<evidence type="ECO:0000256" key="3">
    <source>
        <dbReference type="ARBA" id="ARBA00022840"/>
    </source>
</evidence>
<dbReference type="PROSITE" id="PS50893">
    <property type="entry name" value="ABC_TRANSPORTER_2"/>
    <property type="match status" value="1"/>
</dbReference>
<evidence type="ECO:0000313" key="5">
    <source>
        <dbReference type="EMBL" id="MDX8419190.1"/>
    </source>
</evidence>
<keyword evidence="3 5" id="KW-0067">ATP-binding</keyword>
<reference evidence="5 6" key="1">
    <citation type="submission" date="2022-03" db="EMBL/GenBank/DDBJ databases">
        <title>Novel taxa within the pig intestine.</title>
        <authorList>
            <person name="Wylensek D."/>
            <person name="Bishof K."/>
            <person name="Afrizal A."/>
            <person name="Clavel T."/>
        </authorList>
    </citation>
    <scope>NUCLEOTIDE SEQUENCE [LARGE SCALE GENOMIC DNA]</scope>
    <source>
        <strain evidence="5 6">CLA-KB-P133</strain>
    </source>
</reference>
<dbReference type="CDD" id="cd03230">
    <property type="entry name" value="ABC_DR_subfamily_A"/>
    <property type="match status" value="1"/>
</dbReference>
<dbReference type="Proteomes" id="UP001286174">
    <property type="component" value="Unassembled WGS sequence"/>
</dbReference>
<dbReference type="Gene3D" id="3.40.50.300">
    <property type="entry name" value="P-loop containing nucleotide triphosphate hydrolases"/>
    <property type="match status" value="1"/>
</dbReference>
<dbReference type="InterPro" id="IPR003593">
    <property type="entry name" value="AAA+_ATPase"/>
</dbReference>
<dbReference type="EMBL" id="JALBUR010000006">
    <property type="protein sequence ID" value="MDX8419190.1"/>
    <property type="molecule type" value="Genomic_DNA"/>
</dbReference>
<name>A0AB35U7E0_9FIRM</name>
<organism evidence="5 6">
    <name type="scientific">Grylomicrobium aquisgranensis</name>
    <dbReference type="NCBI Taxonomy" id="2926318"/>
    <lineage>
        <taxon>Bacteria</taxon>
        <taxon>Bacillati</taxon>
        <taxon>Bacillota</taxon>
        <taxon>Erysipelotrichia</taxon>
        <taxon>Erysipelotrichales</taxon>
        <taxon>Erysipelotrichaceae</taxon>
        <taxon>Grylomicrobium</taxon>
    </lineage>
</organism>
<comment type="caution">
    <text evidence="5">The sequence shown here is derived from an EMBL/GenBank/DDBJ whole genome shotgun (WGS) entry which is preliminary data.</text>
</comment>
<evidence type="ECO:0000259" key="4">
    <source>
        <dbReference type="PROSITE" id="PS50893"/>
    </source>
</evidence>
<dbReference type="PANTHER" id="PTHR42939">
    <property type="entry name" value="ABC TRANSPORTER ATP-BINDING PROTEIN ALBC-RELATED"/>
    <property type="match status" value="1"/>
</dbReference>
<evidence type="ECO:0000256" key="1">
    <source>
        <dbReference type="ARBA" id="ARBA00022448"/>
    </source>
</evidence>
<accession>A0AB35U7E0</accession>
<dbReference type="AlphaFoldDB" id="A0AB35U7E0"/>
<evidence type="ECO:0000313" key="6">
    <source>
        <dbReference type="Proteomes" id="UP001286174"/>
    </source>
</evidence>
<dbReference type="GO" id="GO:0016887">
    <property type="term" value="F:ATP hydrolysis activity"/>
    <property type="evidence" value="ECO:0007669"/>
    <property type="project" value="InterPro"/>
</dbReference>
<sequence>MNIVEIKNLHQSFGSTEVLHGVSLNIAQGQIYGLIGPNGAGKTTLMRTLVSILPAEKGTIWIDGMDVSEQSLQTRQLLAYLPDNPDLYEHLTVREFLDFTADIFGVSKMQREAEIQQLCTDFEIHDKLGAQINTLSHGTRQKAALCAALLHKPKLLVLDEPFVGLDPKAAWMLKQKMHELCADGGAVFLSSHVLDVVENLCDSISFLNHGSIIMQGSTKELLQGGKNLEEIFLGSAQ</sequence>
<dbReference type="SUPFAM" id="SSF52540">
    <property type="entry name" value="P-loop containing nucleoside triphosphate hydrolases"/>
    <property type="match status" value="1"/>
</dbReference>
<keyword evidence="2" id="KW-0547">Nucleotide-binding</keyword>
<keyword evidence="6" id="KW-1185">Reference proteome</keyword>